<reference evidence="1 2" key="1">
    <citation type="journal article" date="2022" name="DNA Res.">
        <title>Chromosomal-level genome assembly of the orchid tree Bauhinia variegata (Leguminosae; Cercidoideae) supports the allotetraploid origin hypothesis of Bauhinia.</title>
        <authorList>
            <person name="Zhong Y."/>
            <person name="Chen Y."/>
            <person name="Zheng D."/>
            <person name="Pang J."/>
            <person name="Liu Y."/>
            <person name="Luo S."/>
            <person name="Meng S."/>
            <person name="Qian L."/>
            <person name="Wei D."/>
            <person name="Dai S."/>
            <person name="Zhou R."/>
        </authorList>
    </citation>
    <scope>NUCLEOTIDE SEQUENCE [LARGE SCALE GENOMIC DNA]</scope>
    <source>
        <strain evidence="1">BV-YZ2020</strain>
    </source>
</reference>
<comment type="caution">
    <text evidence="1">The sequence shown here is derived from an EMBL/GenBank/DDBJ whole genome shotgun (WGS) entry which is preliminary data.</text>
</comment>
<sequence length="191" mass="21764">MSKPFWAEADEVQKEIMADPFFSDIVVAIKADPNARPGFSLVQNKLFYKGRLVVPKNSKWVPILLREFHSTPTGGHSGVIRNYKRSLLFQELLPLKFWGDAILTATFLINRLPSEVLQHKSPFELLFNTVPSNSHLRIFGCLAFALNKTLHKHKFALRSRPSVSIGYPIDIKGYKFYNSETQKVVITCDIT</sequence>
<proteinExistence type="predicted"/>
<protein>
    <submittedName>
        <fullName evidence="1">Uncharacterized protein</fullName>
    </submittedName>
</protein>
<dbReference type="Proteomes" id="UP000828941">
    <property type="component" value="Chromosome 10"/>
</dbReference>
<dbReference type="EMBL" id="CM039435">
    <property type="protein sequence ID" value="KAI4318266.1"/>
    <property type="molecule type" value="Genomic_DNA"/>
</dbReference>
<evidence type="ECO:0000313" key="2">
    <source>
        <dbReference type="Proteomes" id="UP000828941"/>
    </source>
</evidence>
<accession>A0ACB9M425</accession>
<evidence type="ECO:0000313" key="1">
    <source>
        <dbReference type="EMBL" id="KAI4318266.1"/>
    </source>
</evidence>
<name>A0ACB9M425_BAUVA</name>
<gene>
    <name evidence="1" type="ORF">L6164_026055</name>
</gene>
<keyword evidence="2" id="KW-1185">Reference proteome</keyword>
<organism evidence="1 2">
    <name type="scientific">Bauhinia variegata</name>
    <name type="common">Purple orchid tree</name>
    <name type="synonym">Phanera variegata</name>
    <dbReference type="NCBI Taxonomy" id="167791"/>
    <lineage>
        <taxon>Eukaryota</taxon>
        <taxon>Viridiplantae</taxon>
        <taxon>Streptophyta</taxon>
        <taxon>Embryophyta</taxon>
        <taxon>Tracheophyta</taxon>
        <taxon>Spermatophyta</taxon>
        <taxon>Magnoliopsida</taxon>
        <taxon>eudicotyledons</taxon>
        <taxon>Gunneridae</taxon>
        <taxon>Pentapetalae</taxon>
        <taxon>rosids</taxon>
        <taxon>fabids</taxon>
        <taxon>Fabales</taxon>
        <taxon>Fabaceae</taxon>
        <taxon>Cercidoideae</taxon>
        <taxon>Cercideae</taxon>
        <taxon>Bauhiniinae</taxon>
        <taxon>Bauhinia</taxon>
    </lineage>
</organism>